<dbReference type="InterPro" id="IPR050275">
    <property type="entry name" value="PGM_Phosphatase"/>
</dbReference>
<dbReference type="OMA" id="TEWNVAR"/>
<dbReference type="EMBL" id="LUXM01000040">
    <property type="protein sequence ID" value="KZU92268.1"/>
    <property type="molecule type" value="Genomic_DNA"/>
</dbReference>
<evidence type="ECO:0000313" key="8">
    <source>
        <dbReference type="EMBL" id="QQM62118.1"/>
    </source>
</evidence>
<dbReference type="GeneID" id="77215550"/>
<dbReference type="EC" id="5.4.2.12" evidence="7"/>
<dbReference type="SUPFAM" id="SSF53254">
    <property type="entry name" value="Phosphoglycerate mutase-like"/>
    <property type="match status" value="1"/>
</dbReference>
<name>A0A0G9GL35_LACPN</name>
<evidence type="ECO:0000313" key="4">
    <source>
        <dbReference type="EMBL" id="KZU02498.1"/>
    </source>
</evidence>
<dbReference type="PANTHER" id="PTHR48100">
    <property type="entry name" value="BROAD-SPECIFICITY PHOSPHATASE YOR283W-RELATED"/>
    <property type="match status" value="1"/>
</dbReference>
<dbReference type="CDD" id="cd07067">
    <property type="entry name" value="HP_PGM_like"/>
    <property type="match status" value="1"/>
</dbReference>
<dbReference type="EMBL" id="LUWI01000029">
    <property type="protein sequence ID" value="KZU02498.1"/>
    <property type="molecule type" value="Genomic_DNA"/>
</dbReference>
<keyword evidence="7" id="KW-0413">Isomerase</keyword>
<evidence type="ECO:0000313" key="6">
    <source>
        <dbReference type="EMBL" id="KZV06100.1"/>
    </source>
</evidence>
<dbReference type="GO" id="GO:0004619">
    <property type="term" value="F:phosphoglycerate mutase activity"/>
    <property type="evidence" value="ECO:0007669"/>
    <property type="project" value="UniProtKB-EC"/>
</dbReference>
<dbReference type="Proteomes" id="UP000076872">
    <property type="component" value="Unassembled WGS sequence"/>
</dbReference>
<reference evidence="9 10" key="1">
    <citation type="submission" date="2016-03" db="EMBL/GenBank/DDBJ databases">
        <title>Comparative genomics of 54 Lactobacillus plantarum strains reveals genomic uncoupling from niche constraints.</title>
        <authorList>
            <person name="Martino M.E."/>
        </authorList>
    </citation>
    <scope>NUCLEOTIDE SEQUENCE [LARGE SCALE GENOMIC DNA]</scope>
    <source>
        <strain evidence="5 10">19.1</strain>
        <strain evidence="6 9">NAB2</strain>
        <strain evidence="4 11">Nizo2260</strain>
    </source>
</reference>
<dbReference type="Gene3D" id="3.40.50.1240">
    <property type="entry name" value="Phosphoglycerate mutase-like"/>
    <property type="match status" value="1"/>
</dbReference>
<dbReference type="EMBL" id="LUXO01000008">
    <property type="protein sequence ID" value="KZV06100.1"/>
    <property type="molecule type" value="Genomic_DNA"/>
</dbReference>
<dbReference type="InterPro" id="IPR029033">
    <property type="entry name" value="His_PPase_superfam"/>
</dbReference>
<reference evidence="8 13" key="3">
    <citation type="submission" date="2020-12" db="EMBL/GenBank/DDBJ databases">
        <title>Whole genome sequencing of Lactobacillus plantarum PC518.</title>
        <authorList>
            <person name="Guo Q."/>
        </authorList>
    </citation>
    <scope>NUCLEOTIDE SEQUENCE [LARGE SCALE GENOMIC DNA]</scope>
    <source>
        <strain evidence="8 13">PC518</strain>
    </source>
</reference>
<dbReference type="InterPro" id="IPR013078">
    <property type="entry name" value="His_Pase_superF_clade-1"/>
</dbReference>
<evidence type="ECO:0000256" key="3">
    <source>
        <dbReference type="PIRSR" id="PIRSR613078-3"/>
    </source>
</evidence>
<evidence type="ECO:0000256" key="1">
    <source>
        <dbReference type="PIRSR" id="PIRSR613078-1"/>
    </source>
</evidence>
<dbReference type="GO" id="GO:0005737">
    <property type="term" value="C:cytoplasm"/>
    <property type="evidence" value="ECO:0007669"/>
    <property type="project" value="TreeGrafter"/>
</dbReference>
<dbReference type="RefSeq" id="WP_003640836.1">
    <property type="nucleotide sequence ID" value="NZ_AP018405.1"/>
</dbReference>
<evidence type="ECO:0000313" key="10">
    <source>
        <dbReference type="Proteomes" id="UP000076882"/>
    </source>
</evidence>
<dbReference type="Proteomes" id="UP000076989">
    <property type="component" value="Unassembled WGS sequence"/>
</dbReference>
<dbReference type="Proteomes" id="UP000076882">
    <property type="component" value="Unassembled WGS sequence"/>
</dbReference>
<dbReference type="SMART" id="SM00855">
    <property type="entry name" value="PGAM"/>
    <property type="match status" value="1"/>
</dbReference>
<proteinExistence type="predicted"/>
<accession>A0A0G9GL35</accession>
<sequence length="221" mass="24957">MTKLLFVRHGKTEWNLEGRYQGSQGDSPLLPTSYQEIHELAAALQDIRFSHIYVSPLKRARDTAMTLRNDLTQSELPITVLSRLREFNLGKMEGMAFTDVEATYPAEFDAFRNHPDQYDPTAIQGESFQQLLKRMTPAIKQIVQANPRRDDNVLIVSHGAALNALVNSLLGATLATLRQRGGLSNTSTTILETRDRGQHFKLLDWNDTSYLSRRPDATDTI</sequence>
<feature type="active site" description="Tele-phosphohistidine intermediate" evidence="1">
    <location>
        <position position="9"/>
    </location>
</feature>
<feature type="binding site" evidence="2">
    <location>
        <begin position="8"/>
        <end position="15"/>
    </location>
    <ligand>
        <name>substrate</name>
    </ligand>
</feature>
<dbReference type="PATRIC" id="fig|1590.142.peg.1979"/>
<gene>
    <name evidence="8" type="ORF">JH395_06190</name>
    <name evidence="5" type="ORF">Lp19_3554</name>
    <name evidence="7" type="ORF">LPJSA22_01995</name>
    <name evidence="6" type="ORF">NAB2_0369</name>
    <name evidence="4" type="ORF">Nizo2260_2139</name>
</gene>
<dbReference type="EMBL" id="CP066817">
    <property type="protein sequence ID" value="QQM62118.1"/>
    <property type="molecule type" value="Genomic_DNA"/>
</dbReference>
<protein>
    <submittedName>
        <fullName evidence="8">Histidine phosphatase family protein</fullName>
    </submittedName>
    <submittedName>
        <fullName evidence="7">Phosphoglycerate mutase (2,3-diphosphoglycerate-independent)</fullName>
        <ecNumber evidence="7">5.4.2.12</ecNumber>
    </submittedName>
    <submittedName>
        <fullName evidence="4">Phosphoglycerate mutase family 5</fullName>
    </submittedName>
</protein>
<dbReference type="PANTHER" id="PTHR48100:SF1">
    <property type="entry name" value="HISTIDINE PHOSPHATASE FAMILY PROTEIN-RELATED"/>
    <property type="match status" value="1"/>
</dbReference>
<evidence type="ECO:0000313" key="12">
    <source>
        <dbReference type="Proteomes" id="UP000094892"/>
    </source>
</evidence>
<evidence type="ECO:0000256" key="2">
    <source>
        <dbReference type="PIRSR" id="PIRSR613078-2"/>
    </source>
</evidence>
<feature type="site" description="Transition state stabilizer" evidence="3">
    <location>
        <position position="158"/>
    </location>
</feature>
<evidence type="ECO:0000313" key="11">
    <source>
        <dbReference type="Proteomes" id="UP000076989"/>
    </source>
</evidence>
<reference evidence="7 12" key="2">
    <citation type="submission" date="2016-08" db="EMBL/GenBank/DDBJ databases">
        <title>Genome sequencing of Lactobacillus plantarum JSA22, isolated from fermented soybean paste.</title>
        <authorList>
            <person name="Choi H.S."/>
        </authorList>
    </citation>
    <scope>NUCLEOTIDE SEQUENCE [LARGE SCALE GENOMIC DNA]</scope>
    <source>
        <strain evidence="7 12">JSA22</strain>
    </source>
</reference>
<evidence type="ECO:0000313" key="9">
    <source>
        <dbReference type="Proteomes" id="UP000076872"/>
    </source>
</evidence>
<evidence type="ECO:0000313" key="13">
    <source>
        <dbReference type="Proteomes" id="UP000595466"/>
    </source>
</evidence>
<feature type="active site" description="Proton donor/acceptor" evidence="1">
    <location>
        <position position="86"/>
    </location>
</feature>
<feature type="binding site" evidence="2">
    <location>
        <position position="59"/>
    </location>
    <ligand>
        <name>substrate</name>
    </ligand>
</feature>
<dbReference type="EMBL" id="MCOL01000001">
    <property type="protein sequence ID" value="ODO62015.1"/>
    <property type="molecule type" value="Genomic_DNA"/>
</dbReference>
<evidence type="ECO:0000313" key="7">
    <source>
        <dbReference type="EMBL" id="ODO62015.1"/>
    </source>
</evidence>
<organism evidence="7 12">
    <name type="scientific">Lactiplantibacillus plantarum</name>
    <name type="common">Lactobacillus plantarum</name>
    <dbReference type="NCBI Taxonomy" id="1590"/>
    <lineage>
        <taxon>Bacteria</taxon>
        <taxon>Bacillati</taxon>
        <taxon>Bacillota</taxon>
        <taxon>Bacilli</taxon>
        <taxon>Lactobacillales</taxon>
        <taxon>Lactobacillaceae</taxon>
        <taxon>Lactiplantibacillus</taxon>
    </lineage>
</organism>
<evidence type="ECO:0000313" key="5">
    <source>
        <dbReference type="EMBL" id="KZU92268.1"/>
    </source>
</evidence>
<dbReference type="AlphaFoldDB" id="A0A0G9GL35"/>
<dbReference type="KEGG" id="lpb:SH83_09190"/>
<dbReference type="Pfam" id="PF00300">
    <property type="entry name" value="His_Phos_1"/>
    <property type="match status" value="1"/>
</dbReference>
<dbReference type="Proteomes" id="UP000094892">
    <property type="component" value="Unassembled WGS sequence"/>
</dbReference>
<dbReference type="Proteomes" id="UP000595466">
    <property type="component" value="Chromosome"/>
</dbReference>
<dbReference type="GO" id="GO:0016791">
    <property type="term" value="F:phosphatase activity"/>
    <property type="evidence" value="ECO:0007669"/>
    <property type="project" value="TreeGrafter"/>
</dbReference>